<organism evidence="2 3">
    <name type="scientific">Mucilaginibacter myungsuensis</name>
    <dbReference type="NCBI Taxonomy" id="649104"/>
    <lineage>
        <taxon>Bacteria</taxon>
        <taxon>Pseudomonadati</taxon>
        <taxon>Bacteroidota</taxon>
        <taxon>Sphingobacteriia</taxon>
        <taxon>Sphingobacteriales</taxon>
        <taxon>Sphingobacteriaceae</taxon>
        <taxon>Mucilaginibacter</taxon>
    </lineage>
</organism>
<evidence type="ECO:0000313" key="3">
    <source>
        <dbReference type="Proteomes" id="UP000622475"/>
    </source>
</evidence>
<keyword evidence="1" id="KW-0472">Membrane</keyword>
<sequence length="103" mass="11427">MFYILTIIASALFLAHVILLVLSFKGSALEKTRYFYSHLTLWLTGIVVFALAGLYQGTGRSGVLDNFDSLQKQVYILVFTFALSLVAHLLVTYVVLPLVGRKG</sequence>
<feature type="transmembrane region" description="Helical" evidence="1">
    <location>
        <begin position="6"/>
        <end position="24"/>
    </location>
</feature>
<keyword evidence="1" id="KW-0812">Transmembrane</keyword>
<dbReference type="RefSeq" id="WP_194113094.1">
    <property type="nucleotide sequence ID" value="NZ_JADFFL010000008.1"/>
</dbReference>
<dbReference type="EMBL" id="JADFFL010000008">
    <property type="protein sequence ID" value="MBE9663845.1"/>
    <property type="molecule type" value="Genomic_DNA"/>
</dbReference>
<accession>A0A929PYV4</accession>
<protein>
    <submittedName>
        <fullName evidence="2">Uncharacterized protein</fullName>
    </submittedName>
</protein>
<name>A0A929PYV4_9SPHI</name>
<comment type="caution">
    <text evidence="2">The sequence shown here is derived from an EMBL/GenBank/DDBJ whole genome shotgun (WGS) entry which is preliminary data.</text>
</comment>
<keyword evidence="1" id="KW-1133">Transmembrane helix</keyword>
<dbReference type="Proteomes" id="UP000622475">
    <property type="component" value="Unassembled WGS sequence"/>
</dbReference>
<feature type="transmembrane region" description="Helical" evidence="1">
    <location>
        <begin position="36"/>
        <end position="55"/>
    </location>
</feature>
<gene>
    <name evidence="2" type="ORF">IRJ16_18325</name>
</gene>
<proteinExistence type="predicted"/>
<evidence type="ECO:0000256" key="1">
    <source>
        <dbReference type="SAM" id="Phobius"/>
    </source>
</evidence>
<dbReference type="AlphaFoldDB" id="A0A929PYV4"/>
<evidence type="ECO:0000313" key="2">
    <source>
        <dbReference type="EMBL" id="MBE9663845.1"/>
    </source>
</evidence>
<keyword evidence="3" id="KW-1185">Reference proteome</keyword>
<reference evidence="2" key="1">
    <citation type="submission" date="2020-10" db="EMBL/GenBank/DDBJ databases">
        <title>Mucilaginibacter mali sp. nov., isolated from rhizosphere soil of apple orchard.</title>
        <authorList>
            <person name="Lee J.-S."/>
            <person name="Kim H.S."/>
            <person name="Kim J.-S."/>
        </authorList>
    </citation>
    <scope>NUCLEOTIDE SEQUENCE</scope>
    <source>
        <strain evidence="2">KCTC 22746</strain>
    </source>
</reference>
<feature type="transmembrane region" description="Helical" evidence="1">
    <location>
        <begin position="75"/>
        <end position="99"/>
    </location>
</feature>